<dbReference type="InterPro" id="IPR004600">
    <property type="entry name" value="TFIIH_Tfb4/GTF2H3"/>
</dbReference>
<keyword evidence="2" id="KW-0862">Zinc</keyword>
<dbReference type="Pfam" id="PF00995">
    <property type="entry name" value="Sec1"/>
    <property type="match status" value="1"/>
</dbReference>
<comment type="similarity">
    <text evidence="1">Belongs to the STXBP/unc-18/SEC1 family.</text>
</comment>
<dbReference type="InterPro" id="IPR036045">
    <property type="entry name" value="Sec1-like_sf"/>
</dbReference>
<keyword evidence="2" id="KW-0539">Nucleus</keyword>
<dbReference type="GO" id="GO:0016192">
    <property type="term" value="P:vesicle-mediated transport"/>
    <property type="evidence" value="ECO:0007669"/>
    <property type="project" value="InterPro"/>
</dbReference>
<dbReference type="EMBL" id="KE124836">
    <property type="protein sequence ID" value="EPB77468.1"/>
    <property type="molecule type" value="Genomic_DNA"/>
</dbReference>
<organism evidence="3 4">
    <name type="scientific">Ancylostoma ceylanicum</name>
    <dbReference type="NCBI Taxonomy" id="53326"/>
    <lineage>
        <taxon>Eukaryota</taxon>
        <taxon>Metazoa</taxon>
        <taxon>Ecdysozoa</taxon>
        <taxon>Nematoda</taxon>
        <taxon>Chromadorea</taxon>
        <taxon>Rhabditida</taxon>
        <taxon>Rhabditina</taxon>
        <taxon>Rhabditomorpha</taxon>
        <taxon>Strongyloidea</taxon>
        <taxon>Ancylostomatidae</taxon>
        <taxon>Ancylostomatinae</taxon>
        <taxon>Ancylostoma</taxon>
    </lineage>
</organism>
<gene>
    <name evidence="3" type="ORF">ANCCEY_03451</name>
</gene>
<dbReference type="Gene3D" id="3.40.50.1910">
    <property type="match status" value="2"/>
</dbReference>
<comment type="subunit">
    <text evidence="2">Part of a TFIID-containing RNA polymerase II pre-initiation complex that is composed of TBP and at least GTF2A1, GTF2A2, GTF2E1, GTF2E2, GTF2F1, GTF2H2, GTF2H3, GTF2H4, GTF2H5, GTF2B, TCEA1, ERCC2, ERCC3, TAF1, TAF2, TAF3, TAF4, TAF5, TAF6, TAF7, TAF8, TAF9, TAF10, TAF11, TAF12 and TAF13. Component of the 7-subunit TFIIH core complex composed of XPB/ERCC3, XPD/ERCC2, GTF2H1, GTF2H2, GTF2H3, GTF2H4 and GTF2H5, which is active in NER. The core complex associates with the 3-subunit CDK-activating kinase (CAK) module composed of CCNH/cyclin H, CDK7 and MNAT1 to form the 10-subunit holoenzyme (holo-TFIIH) active in transcription. Interacts with RARA; the interaction requires prior phosphorylation of RARA on 'Ser-369' which then enhances interaction of RARA with CDK7.</text>
</comment>
<reference evidence="3 4" key="1">
    <citation type="submission" date="2013-05" db="EMBL/GenBank/DDBJ databases">
        <title>Draft genome of the parasitic nematode Anyclostoma ceylanicum.</title>
        <authorList>
            <person name="Mitreva M."/>
        </authorList>
    </citation>
    <scope>NUCLEOTIDE SEQUENCE [LARGE SCALE GENOMIC DNA]</scope>
</reference>
<keyword evidence="2" id="KW-0805">Transcription regulation</keyword>
<protein>
    <recommendedName>
        <fullName evidence="2">General transcription factor IIH subunit 3</fullName>
    </recommendedName>
    <alternativeName>
        <fullName evidence="2">General transcription factor IIH polypeptide 3</fullName>
    </alternativeName>
</protein>
<keyword evidence="2" id="KW-0227">DNA damage</keyword>
<dbReference type="Pfam" id="PF03850">
    <property type="entry name" value="Tfb4"/>
    <property type="match status" value="1"/>
</dbReference>
<dbReference type="InterPro" id="IPR027482">
    <property type="entry name" value="Sec1-like_dom2"/>
</dbReference>
<keyword evidence="2" id="KW-0479">Metal-binding</keyword>
<dbReference type="InterPro" id="IPR043155">
    <property type="entry name" value="VPS33_dom3b"/>
</dbReference>
<dbReference type="Gene3D" id="3.40.50.2060">
    <property type="match status" value="1"/>
</dbReference>
<sequence>MSTLALLVEGSACSWGKLAVLHGSETINDVIRALISFSNSHLSISASNQLLLFAFANKIKRRRADSTTTNNNEAVTSSSSFGRVVIVAMTVDFGTEHSPLMNLFFSAAKHGICVDVVSLVESSPLLQQAADITGGIFLQVEQPSRLLSSMMEVDYRASCACHHELVSSGWMATQDGENQTPEVNLLWKHNRRLLFDCLDALDGEKTIVWDRTLMQRVNLFAGPSVLKMHGVVSNLALDQFRPPDTPHLIFFLSPTLTALDGLCEYIDKAKADTKTLFEVFFIPEAWYVVREKLKELSGGKYWKRLESVRELPLTWLPRDGDCLSLADHELPSRLLINGDWTHLHRCAVALHQLLALCPQPIPIYSRGKWAQDIARMVHKMAPVDGEQQSPPLRLNRLVIIDRWVDPLTPLLHQLTYAGILDEMYCINMVGSIKVPLAEFENNDNTDPFALKEIHLNDELFLRLKHVHINAIGYELAKILAEIKEDEQFDRDRMSVAEYQVLVKKMPQILLRKKLCGVHMRLAEMARAQLYDTFADYIKVEKELLYSANSDKIHPFIEETIATGDDVNAALRLISVHALAANGLKPATLQQYRRMVMQSFGVEALNKLLKLQKMGVVRERGGSGKLTADYAPSMFPHMKKQYDLLPENVSETNTSDSAYAYSGYAPLIVRILEEGDRVRWTGWHKTFDGSIGETC</sequence>
<dbReference type="Gene3D" id="1.25.40.850">
    <property type="match status" value="1"/>
</dbReference>
<dbReference type="GO" id="GO:0006289">
    <property type="term" value="P:nucleotide-excision repair"/>
    <property type="evidence" value="ECO:0007669"/>
    <property type="project" value="UniProtKB-UniRule"/>
</dbReference>
<evidence type="ECO:0000313" key="3">
    <source>
        <dbReference type="EMBL" id="EPB77468.1"/>
    </source>
</evidence>
<proteinExistence type="inferred from homology"/>
<evidence type="ECO:0000313" key="4">
    <source>
        <dbReference type="Proteomes" id="UP000054495"/>
    </source>
</evidence>
<keyword evidence="4" id="KW-1185">Reference proteome</keyword>
<keyword evidence="2" id="KW-0234">DNA repair</keyword>
<name>A0A0D6M1W3_9BILA</name>
<dbReference type="InterPro" id="IPR001619">
    <property type="entry name" value="Sec1-like"/>
</dbReference>
<dbReference type="GO" id="GO:0005675">
    <property type="term" value="C:transcription factor TFIIH holo complex"/>
    <property type="evidence" value="ECO:0007669"/>
    <property type="project" value="UniProtKB-UniRule"/>
</dbReference>
<comment type="subcellular location">
    <subcellularLocation>
        <location evidence="2">Nucleus</location>
    </subcellularLocation>
</comment>
<dbReference type="Proteomes" id="UP000054495">
    <property type="component" value="Unassembled WGS sequence"/>
</dbReference>
<accession>A0A0D6M1W3</accession>
<dbReference type="AlphaFoldDB" id="A0A0D6M1W3"/>
<comment type="similarity">
    <text evidence="2">Belongs to the TFB4 family.</text>
</comment>
<dbReference type="PANTHER" id="PTHR11679">
    <property type="entry name" value="VESICLE PROTEIN SORTING-ASSOCIATED"/>
    <property type="match status" value="1"/>
</dbReference>
<dbReference type="SUPFAM" id="SSF56815">
    <property type="entry name" value="Sec1/munc18-like (SM) proteins"/>
    <property type="match status" value="1"/>
</dbReference>
<evidence type="ECO:0000256" key="2">
    <source>
        <dbReference type="RuleBase" id="RU368090"/>
    </source>
</evidence>
<keyword evidence="2" id="KW-0804">Transcription</keyword>
<comment type="function">
    <text evidence="2">Component of the general transcription and DNA repair factor IIH (TFIIH) core complex, which is involved in general and transcription-coupled nucleotide excision repair (NER) of damaged DNA and, when complexed to CAK, in RNA transcription by RNA polymerase II. In NER, TFIIH acts by opening DNA around the lesion to allow the excision of the damaged oligonucleotide and its replacement by a new DNA fragment. In transcription, TFIIH has an essential role in transcription initiation. When the pre-initiation complex (PIC) has been established, TFIIH is required for promoter opening and promoter escape. Phosphorylation of the C-terminal tail (CTD) of the largest subunit of RNA polymerase II by the kinase module CAK controls the initiation of transcription.</text>
</comment>
<dbReference type="GO" id="GO:0006355">
    <property type="term" value="P:regulation of DNA-templated transcription"/>
    <property type="evidence" value="ECO:0007669"/>
    <property type="project" value="InterPro"/>
</dbReference>
<evidence type="ECO:0000256" key="1">
    <source>
        <dbReference type="ARBA" id="ARBA00009884"/>
    </source>
</evidence>
<dbReference type="GO" id="GO:0008270">
    <property type="term" value="F:zinc ion binding"/>
    <property type="evidence" value="ECO:0007669"/>
    <property type="project" value="UniProtKB-KW"/>
</dbReference>
<dbReference type="InterPro" id="IPR036465">
    <property type="entry name" value="vWFA_dom_sf"/>
</dbReference>
<keyword evidence="2" id="KW-0863">Zinc-finger</keyword>
<dbReference type="InterPro" id="IPR043154">
    <property type="entry name" value="Sec-1-like_dom1"/>
</dbReference>
<dbReference type="Gene3D" id="3.40.50.410">
    <property type="entry name" value="von Willebrand factor, type A domain"/>
    <property type="match status" value="1"/>
</dbReference>
<dbReference type="GO" id="GO:0000439">
    <property type="term" value="C:transcription factor TFIIH core complex"/>
    <property type="evidence" value="ECO:0007669"/>
    <property type="project" value="UniProtKB-UniRule"/>
</dbReference>